<evidence type="ECO:0000313" key="3">
    <source>
        <dbReference type="Proteomes" id="UP000029864"/>
    </source>
</evidence>
<keyword evidence="3" id="KW-1185">Reference proteome</keyword>
<evidence type="ECO:0000313" key="1">
    <source>
        <dbReference type="EMBL" id="KGJ79777.1"/>
    </source>
</evidence>
<organism evidence="1 3">
    <name type="scientific">Cryobacterium roopkundense</name>
    <dbReference type="NCBI Taxonomy" id="1001240"/>
    <lineage>
        <taxon>Bacteria</taxon>
        <taxon>Bacillati</taxon>
        <taxon>Actinomycetota</taxon>
        <taxon>Actinomycetes</taxon>
        <taxon>Micrococcales</taxon>
        <taxon>Microbacteriaceae</taxon>
        <taxon>Cryobacterium</taxon>
    </lineage>
</organism>
<proteinExistence type="predicted"/>
<sequence length="74" mass="7766">MTINEANEQSEPVLDGSLDATLDAKRQGILDQVAADSTGLALDDVIAGLTQRLAEAEVPTSDARIRELAAMIVS</sequence>
<dbReference type="EMBL" id="JACHBQ010000001">
    <property type="protein sequence ID" value="MBB5640266.1"/>
    <property type="molecule type" value="Genomic_DNA"/>
</dbReference>
<dbReference type="AlphaFoldDB" id="A0A099JQ78"/>
<reference evidence="2 4" key="2">
    <citation type="submission" date="2020-08" db="EMBL/GenBank/DDBJ databases">
        <title>Sequencing the genomes of 1000 actinobacteria strains.</title>
        <authorList>
            <person name="Klenk H.-P."/>
        </authorList>
    </citation>
    <scope>NUCLEOTIDE SEQUENCE [LARGE SCALE GENOMIC DNA]</scope>
    <source>
        <strain evidence="2 4">DSM 21065</strain>
    </source>
</reference>
<dbReference type="OrthoDB" id="5121710at2"/>
<dbReference type="Proteomes" id="UP000561726">
    <property type="component" value="Unassembled WGS sequence"/>
</dbReference>
<protein>
    <submittedName>
        <fullName evidence="1">Uncharacterized protein</fullName>
    </submittedName>
</protein>
<dbReference type="EMBL" id="JPXF01000009">
    <property type="protein sequence ID" value="KGJ79777.1"/>
    <property type="molecule type" value="Genomic_DNA"/>
</dbReference>
<dbReference type="Proteomes" id="UP000029864">
    <property type="component" value="Unassembled WGS sequence"/>
</dbReference>
<reference evidence="1 3" key="1">
    <citation type="submission" date="2014-08" db="EMBL/GenBank/DDBJ databases">
        <authorList>
            <person name="Sisinthy S."/>
        </authorList>
    </citation>
    <scope>NUCLEOTIDE SEQUENCE [LARGE SCALE GENOMIC DNA]</scope>
    <source>
        <strain evidence="1 3">RuG17</strain>
    </source>
</reference>
<dbReference type="STRING" id="1001240.GY21_03730"/>
<accession>A0A099JQ78</accession>
<evidence type="ECO:0000313" key="2">
    <source>
        <dbReference type="EMBL" id="MBB5640266.1"/>
    </source>
</evidence>
<name>A0A099JQ78_9MICO</name>
<gene>
    <name evidence="2" type="ORF">BJ997_000814</name>
    <name evidence="1" type="ORF">GY21_03730</name>
</gene>
<comment type="caution">
    <text evidence="1">The sequence shown here is derived from an EMBL/GenBank/DDBJ whole genome shotgun (WGS) entry which is preliminary data.</text>
</comment>
<evidence type="ECO:0000313" key="4">
    <source>
        <dbReference type="Proteomes" id="UP000561726"/>
    </source>
</evidence>
<dbReference type="RefSeq" id="WP_035835305.1">
    <property type="nucleotide sequence ID" value="NZ_JACHBQ010000001.1"/>
</dbReference>